<dbReference type="Proteomes" id="UP001597156">
    <property type="component" value="Unassembled WGS sequence"/>
</dbReference>
<evidence type="ECO:0000313" key="1">
    <source>
        <dbReference type="EMBL" id="MFD1124033.1"/>
    </source>
</evidence>
<accession>A0ABW3PIK7</accession>
<sequence length="122" mass="13985">MEKLTQTCRVIKPVRIAIVTTMSIRQARGGWLVLIDDRRVQTHWYGLESELCETAMRTRALSTALARVSRGPLEILTLQSDFDLALQQRLQAKFPGTVIRVTKKDPDIRLAQHLLQEEITME</sequence>
<evidence type="ECO:0000313" key="2">
    <source>
        <dbReference type="Proteomes" id="UP001597156"/>
    </source>
</evidence>
<comment type="caution">
    <text evidence="1">The sequence shown here is derived from an EMBL/GenBank/DDBJ whole genome shotgun (WGS) entry which is preliminary data.</text>
</comment>
<protein>
    <submittedName>
        <fullName evidence="1">Uncharacterized protein</fullName>
    </submittedName>
</protein>
<gene>
    <name evidence="1" type="ORF">ACFQ22_01470</name>
</gene>
<proteinExistence type="predicted"/>
<keyword evidence="2" id="KW-1185">Reference proteome</keyword>
<dbReference type="RefSeq" id="WP_121977649.1">
    <property type="nucleotide sequence ID" value="NZ_JBHTLH010000005.1"/>
</dbReference>
<dbReference type="EMBL" id="JBHTLH010000005">
    <property type="protein sequence ID" value="MFD1124033.1"/>
    <property type="molecule type" value="Genomic_DNA"/>
</dbReference>
<name>A0ABW3PIK7_9LACO</name>
<organism evidence="1 2">
    <name type="scientific">Lentilactobacillus raoultii</name>
    <dbReference type="NCBI Taxonomy" id="1987503"/>
    <lineage>
        <taxon>Bacteria</taxon>
        <taxon>Bacillati</taxon>
        <taxon>Bacillota</taxon>
        <taxon>Bacilli</taxon>
        <taxon>Lactobacillales</taxon>
        <taxon>Lactobacillaceae</taxon>
        <taxon>Lentilactobacillus</taxon>
    </lineage>
</organism>
<reference evidence="2" key="1">
    <citation type="journal article" date="2019" name="Int. J. Syst. Evol. Microbiol.">
        <title>The Global Catalogue of Microorganisms (GCM) 10K type strain sequencing project: providing services to taxonomists for standard genome sequencing and annotation.</title>
        <authorList>
            <consortium name="The Broad Institute Genomics Platform"/>
            <consortium name="The Broad Institute Genome Sequencing Center for Infectious Disease"/>
            <person name="Wu L."/>
            <person name="Ma J."/>
        </authorList>
    </citation>
    <scope>NUCLEOTIDE SEQUENCE [LARGE SCALE GENOMIC DNA]</scope>
    <source>
        <strain evidence="2">CCUG 71848</strain>
    </source>
</reference>